<accession>A0ABX1P6L5</accession>
<feature type="region of interest" description="Disordered" evidence="4">
    <location>
        <begin position="1197"/>
        <end position="1219"/>
    </location>
</feature>
<protein>
    <recommendedName>
        <fullName evidence="9">CHAT domain-containing protein</fullName>
    </recommendedName>
</protein>
<dbReference type="InterPro" id="IPR027417">
    <property type="entry name" value="P-loop_NTPase"/>
</dbReference>
<evidence type="ECO:0000259" key="5">
    <source>
        <dbReference type="Pfam" id="PF12770"/>
    </source>
</evidence>
<evidence type="ECO:0008006" key="9">
    <source>
        <dbReference type="Google" id="ProtNLM"/>
    </source>
</evidence>
<dbReference type="PANTHER" id="PTHR22847:SF637">
    <property type="entry name" value="WD REPEAT DOMAIN 5B"/>
    <property type="match status" value="1"/>
</dbReference>
<dbReference type="InterPro" id="IPR024983">
    <property type="entry name" value="CHAT_dom"/>
</dbReference>
<keyword evidence="8" id="KW-1185">Reference proteome</keyword>
<dbReference type="PROSITE" id="PS50082">
    <property type="entry name" value="WD_REPEATS_2"/>
    <property type="match status" value="13"/>
</dbReference>
<dbReference type="InterPro" id="IPR049052">
    <property type="entry name" value="nSTAND1"/>
</dbReference>
<feature type="compositionally biased region" description="Basic and acidic residues" evidence="4">
    <location>
        <begin position="1209"/>
        <end position="1219"/>
    </location>
</feature>
<reference evidence="7 8" key="1">
    <citation type="submission" date="2018-06" db="EMBL/GenBank/DDBJ databases">
        <title>Comparative genomics of Brasilonema spp. strains.</title>
        <authorList>
            <person name="Alvarenga D.O."/>
            <person name="Fiore M.F."/>
            <person name="Varani A.M."/>
        </authorList>
    </citation>
    <scope>NUCLEOTIDE SEQUENCE [LARGE SCALE GENOMIC DNA]</scope>
    <source>
        <strain evidence="7 8">SPC951</strain>
    </source>
</reference>
<dbReference type="PROSITE" id="PS00678">
    <property type="entry name" value="WD_REPEATS_1"/>
    <property type="match status" value="1"/>
</dbReference>
<dbReference type="PANTHER" id="PTHR22847">
    <property type="entry name" value="WD40 REPEAT PROTEIN"/>
    <property type="match status" value="1"/>
</dbReference>
<organism evidence="7 8">
    <name type="scientific">Brasilonema bromeliae SPC951</name>
    <dbReference type="NCBI Taxonomy" id="385972"/>
    <lineage>
        <taxon>Bacteria</taxon>
        <taxon>Bacillati</taxon>
        <taxon>Cyanobacteriota</taxon>
        <taxon>Cyanophyceae</taxon>
        <taxon>Nostocales</taxon>
        <taxon>Scytonemataceae</taxon>
        <taxon>Brasilonema</taxon>
        <taxon>Bromeliae group (in: Brasilonema)</taxon>
    </lineage>
</organism>
<feature type="repeat" description="WD" evidence="3">
    <location>
        <begin position="1226"/>
        <end position="1258"/>
    </location>
</feature>
<dbReference type="SUPFAM" id="SSF50978">
    <property type="entry name" value="WD40 repeat-like"/>
    <property type="match status" value="2"/>
</dbReference>
<dbReference type="PRINTS" id="PR00320">
    <property type="entry name" value="GPROTEINBRPT"/>
</dbReference>
<keyword evidence="1 3" id="KW-0853">WD repeat</keyword>
<feature type="repeat" description="WD" evidence="3">
    <location>
        <begin position="1520"/>
        <end position="1554"/>
    </location>
</feature>
<feature type="repeat" description="WD" evidence="3">
    <location>
        <begin position="1059"/>
        <end position="1099"/>
    </location>
</feature>
<feature type="repeat" description="WD" evidence="3">
    <location>
        <begin position="1267"/>
        <end position="1299"/>
    </location>
</feature>
<dbReference type="Proteomes" id="UP000718564">
    <property type="component" value="Unassembled WGS sequence"/>
</dbReference>
<dbReference type="InterPro" id="IPR001680">
    <property type="entry name" value="WD40_rpt"/>
</dbReference>
<evidence type="ECO:0000313" key="7">
    <source>
        <dbReference type="EMBL" id="NMG19265.1"/>
    </source>
</evidence>
<feature type="domain" description="Novel STAND NTPase 1" evidence="6">
    <location>
        <begin position="380"/>
        <end position="792"/>
    </location>
</feature>
<keyword evidence="2" id="KW-0677">Repeat</keyword>
<gene>
    <name evidence="7" type="ORF">DP116_07280</name>
</gene>
<feature type="repeat" description="WD" evidence="3">
    <location>
        <begin position="1438"/>
        <end position="1470"/>
    </location>
</feature>
<dbReference type="Pfam" id="PF12770">
    <property type="entry name" value="CHAT"/>
    <property type="match status" value="1"/>
</dbReference>
<dbReference type="InterPro" id="IPR020472">
    <property type="entry name" value="WD40_PAC1"/>
</dbReference>
<evidence type="ECO:0000256" key="4">
    <source>
        <dbReference type="SAM" id="MobiDB-lite"/>
    </source>
</evidence>
<evidence type="ECO:0000313" key="8">
    <source>
        <dbReference type="Proteomes" id="UP000718564"/>
    </source>
</evidence>
<dbReference type="InterPro" id="IPR036322">
    <property type="entry name" value="WD40_repeat_dom_sf"/>
</dbReference>
<dbReference type="SMART" id="SM00320">
    <property type="entry name" value="WD40"/>
    <property type="match status" value="14"/>
</dbReference>
<dbReference type="CDD" id="cd00200">
    <property type="entry name" value="WD40"/>
    <property type="match status" value="2"/>
</dbReference>
<name>A0ABX1P6L5_9CYAN</name>
<dbReference type="PROSITE" id="PS50294">
    <property type="entry name" value="WD_REPEATS_REGION"/>
    <property type="match status" value="13"/>
</dbReference>
<feature type="repeat" description="WD" evidence="3">
    <location>
        <begin position="1017"/>
        <end position="1058"/>
    </location>
</feature>
<dbReference type="InterPro" id="IPR015943">
    <property type="entry name" value="WD40/YVTN_repeat-like_dom_sf"/>
</dbReference>
<dbReference type="InterPro" id="IPR019775">
    <property type="entry name" value="WD40_repeat_CS"/>
</dbReference>
<feature type="repeat" description="WD" evidence="3">
    <location>
        <begin position="1308"/>
        <end position="1340"/>
    </location>
</feature>
<feature type="repeat" description="WD" evidence="3">
    <location>
        <begin position="1349"/>
        <end position="1379"/>
    </location>
</feature>
<feature type="repeat" description="WD" evidence="3">
    <location>
        <begin position="976"/>
        <end position="1010"/>
    </location>
</feature>
<dbReference type="Pfam" id="PF20703">
    <property type="entry name" value="nSTAND1"/>
    <property type="match status" value="1"/>
</dbReference>
<evidence type="ECO:0000256" key="1">
    <source>
        <dbReference type="ARBA" id="ARBA00022574"/>
    </source>
</evidence>
<dbReference type="EMBL" id="QMEB01000038">
    <property type="protein sequence ID" value="NMG19265.1"/>
    <property type="molecule type" value="Genomic_DNA"/>
</dbReference>
<evidence type="ECO:0000256" key="3">
    <source>
        <dbReference type="PROSITE-ProRule" id="PRU00221"/>
    </source>
</evidence>
<dbReference type="Gene3D" id="2.130.10.10">
    <property type="entry name" value="YVTN repeat-like/Quinoprotein amine dehydrogenase"/>
    <property type="match status" value="6"/>
</dbReference>
<dbReference type="SUPFAM" id="SSF52540">
    <property type="entry name" value="P-loop containing nucleoside triphosphate hydrolases"/>
    <property type="match status" value="1"/>
</dbReference>
<dbReference type="Pfam" id="PF00400">
    <property type="entry name" value="WD40"/>
    <property type="match status" value="14"/>
</dbReference>
<evidence type="ECO:0000256" key="2">
    <source>
        <dbReference type="ARBA" id="ARBA00022737"/>
    </source>
</evidence>
<feature type="repeat" description="WD" evidence="3">
    <location>
        <begin position="935"/>
        <end position="967"/>
    </location>
</feature>
<sequence length="1602" mass="176786">MSKSVFISLGSGDLHNGFPNVTARLWSSEKSLAQQFIGSLPAAPSLVELSKNWQSNYKNICGRQQLRSLLIEEDDELEIDEEGLTNVSVVSFDDLCQKLQENINDWLKSSGFLNIERQLRSQLQPTEEIRLIIETNDRLIRRLPWHRWDFFNDYPKAEMALSQTEYKSRELSKSILPRKKVRILAVLGNSQGIDLDREIKFLNSLLDAEIVFIVKPSRQEFNNLLWQNPGWDILFFAGHSQTEGETGRIYINDNKTNNSLTIKQLEEALKAAIDNGLQLAIFNSCDGLGLANALEKLNIPTVIVMREPVPNLVAQEFFKHFLESFAVERRSLYLAVQQARRKLQGLEDDFPGASWLPVICQNPAVEPPTWLKLGGTPPCPYRGLFAFREEDVDLFFGREQFTQNLVTASKRKPLVAVVGPSGSGKSSVVFAGLVPQLRQDSYTDWQIVSFRPGHNPFEALAGALTSSIGEALSLRGSQRDNLNEYINQNPKLTARRLIELKLEIALQQDHKVLYKIIESFVQQNPKTRLVLIADQFEELYTLCSEEERQGFLDTLLNAVQFAPAFTLVMTLRADFYGYALSYRPFSDALQGAVLNLGPMNREELRSVIEQPAAQMQVRLEKELTKKLINAVEGQSGRLPLLEFALTQLWSKQTDGWLTHAGYEEIGGVEEALAIHAEAVYAQLDETDRTRAQQVFMQLMRLGEGIEATRRLATRDEVKSENWDLVRRLADARLVVTNRNELSGEETVEIVHEALIRSWGRLEGWIQVDGEFRYWQEQLRSLIRQWESSGKDQGALLRGKPLSDAEYWQSKRIDELSTGERHFIQLSLALRDNEINKLKRRRQLTILGLTGGLVGALILAGVAWWQSHKASISEIQTMTESSEALFASNNTLDALIQAITAKEKLKTIGTVDANIQDRLESVLRQATYTVVEHNRLIGHSEKVNAVAFSPNGQLIATASDDNTVKLWKPDGTLLTSLKGHNSPVFGVAFSPQGNIIATASGDKTVKLWKLDGTLLTTLNGHSDVVNAVAFSPQGNIIATASSDKTVKLWRASDGTLLTTLNGHSDAVSAVTFSPVGVASPQGFGQLIATASRDKTIKLWKQDGTLLTTLKGHSDVVSAVAFSPVGVASPQGFGQLIATASWDKTVKLWKRDGTLLTTLNNPSGKVYGLAFSPDGDTIASAGWDRTIKLWRWRDGESALQEGIPPQATGEPRSRSVPEGHRGTLLTTLNGHSDTVWGVAFSPDGKTIASASSDKTVKLWKRDKILLTTLNGHSGAVWGVAFSPQGSIIATAGDDNTVKLWKPNGTLLKTLKGHNAGVWAVTFSPDGQTIASASGDKTIKLWKRDGALLTTLNGHSRQVNAVAFSPQGNIIASASDDYTVQLHKSDGTLLTTLRHDNEVWGVAFSPVGVASPQGFGQIIASVTRDKTLKLWKQDGTLLTTVKGHNGGVGGVAFSPDGQTIATGSQDKTVKLWKGDGTLLTTLKDHYGTVWGVAFSPDGKMIASASDDKTVKVWKRDGTLLTTLNGHNGTVWRVAFSPDSKTIASTSDDKTVILWNLDRVLDTDKLVSYACDWVKDYLRTNAQHKQSVSGYSVQEASRFCSGIKPQ</sequence>
<feature type="repeat" description="WD" evidence="3">
    <location>
        <begin position="1108"/>
        <end position="1148"/>
    </location>
</feature>
<dbReference type="Gene3D" id="3.40.50.300">
    <property type="entry name" value="P-loop containing nucleotide triphosphate hydrolases"/>
    <property type="match status" value="1"/>
</dbReference>
<comment type="caution">
    <text evidence="7">The sequence shown here is derived from an EMBL/GenBank/DDBJ whole genome shotgun (WGS) entry which is preliminary data.</text>
</comment>
<proteinExistence type="predicted"/>
<dbReference type="RefSeq" id="WP_169154537.1">
    <property type="nucleotide sequence ID" value="NZ_CAWPJE010000414.1"/>
</dbReference>
<feature type="repeat" description="WD" evidence="3">
    <location>
        <begin position="1479"/>
        <end position="1511"/>
    </location>
</feature>
<feature type="domain" description="CHAT" evidence="5">
    <location>
        <begin position="119"/>
        <end position="346"/>
    </location>
</feature>
<evidence type="ECO:0000259" key="6">
    <source>
        <dbReference type="Pfam" id="PF20703"/>
    </source>
</evidence>
<feature type="repeat" description="WD" evidence="3">
    <location>
        <begin position="1157"/>
        <end position="1198"/>
    </location>
</feature>